<evidence type="ECO:0000256" key="1">
    <source>
        <dbReference type="ARBA" id="ARBA00009861"/>
    </source>
</evidence>
<dbReference type="Proteomes" id="UP000325577">
    <property type="component" value="Linkage Group LG16"/>
</dbReference>
<dbReference type="PANTHER" id="PTHR31642">
    <property type="entry name" value="TRICHOTHECENE 3-O-ACETYLTRANSFERASE"/>
    <property type="match status" value="1"/>
</dbReference>
<dbReference type="AlphaFoldDB" id="A0A5J5B156"/>
<sequence length="462" mass="51639">MADVKSRVNVHSKTTVVSSKPIGPGKVHRFSALDHATGLHTLHIIFYYRTNPFHGSNYSFLDSFWVSLSEVLCLYPQSTGRLHRGEDGNWFVKCNDAGVRMLRATVGATLDEWLRSADATEERDLTVWEDMPDEPDIWSPFRIQINDFEGGGVAIGLSCTHMHADPTCATTLIKSWAEVHQGVPLAHPPLTLPLAPRRCLSPNTDTKSIKYYATKSKAETVSVKMATATFSFPDSAIKQRLIEVHEKCPDANPFDFLAALFWMRVVRLKEPTHDHTSSLSICTDFRKLMDAPLPYGYFGNALHFSLLSLDSEILDNGRLGHVVEMVHNHVAGLAEEEFWSAIDGLESQKEEMGQYAAPFRMYGPELTCVNMEHMIIPTGANESSSYQSLMYAAMFKKDEKPFHVTYHVGNVEGEGLILVVPSPEKGLSRRVTVTLPEEQIAKLCEDQALLDLEPTMLISGRK</sequence>
<dbReference type="InterPro" id="IPR050317">
    <property type="entry name" value="Plant_Fungal_Acyltransferase"/>
</dbReference>
<dbReference type="EMBL" id="CM018039">
    <property type="protein sequence ID" value="KAA8536995.1"/>
    <property type="molecule type" value="Genomic_DNA"/>
</dbReference>
<proteinExistence type="inferred from homology"/>
<dbReference type="InterPro" id="IPR023213">
    <property type="entry name" value="CAT-like_dom_sf"/>
</dbReference>
<name>A0A5J5B156_9ASTE</name>
<gene>
    <name evidence="2" type="ORF">F0562_029473</name>
</gene>
<accession>A0A5J5B156</accession>
<reference evidence="2 3" key="1">
    <citation type="submission" date="2019-09" db="EMBL/GenBank/DDBJ databases">
        <title>A chromosome-level genome assembly of the Chinese tupelo Nyssa sinensis.</title>
        <authorList>
            <person name="Yang X."/>
            <person name="Kang M."/>
            <person name="Yang Y."/>
            <person name="Xiong H."/>
            <person name="Wang M."/>
            <person name="Zhang Z."/>
            <person name="Wang Z."/>
            <person name="Wu H."/>
            <person name="Ma T."/>
            <person name="Liu J."/>
            <person name="Xi Z."/>
        </authorList>
    </citation>
    <scope>NUCLEOTIDE SEQUENCE [LARGE SCALE GENOMIC DNA]</scope>
    <source>
        <strain evidence="2">J267</strain>
        <tissue evidence="2">Leaf</tissue>
    </source>
</reference>
<evidence type="ECO:0000313" key="2">
    <source>
        <dbReference type="EMBL" id="KAA8536995.1"/>
    </source>
</evidence>
<organism evidence="2 3">
    <name type="scientific">Nyssa sinensis</name>
    <dbReference type="NCBI Taxonomy" id="561372"/>
    <lineage>
        <taxon>Eukaryota</taxon>
        <taxon>Viridiplantae</taxon>
        <taxon>Streptophyta</taxon>
        <taxon>Embryophyta</taxon>
        <taxon>Tracheophyta</taxon>
        <taxon>Spermatophyta</taxon>
        <taxon>Magnoliopsida</taxon>
        <taxon>eudicotyledons</taxon>
        <taxon>Gunneridae</taxon>
        <taxon>Pentapetalae</taxon>
        <taxon>asterids</taxon>
        <taxon>Cornales</taxon>
        <taxon>Nyssaceae</taxon>
        <taxon>Nyssa</taxon>
    </lineage>
</organism>
<comment type="similarity">
    <text evidence="1">Belongs to the plant acyltransferase family.</text>
</comment>
<keyword evidence="3" id="KW-1185">Reference proteome</keyword>
<dbReference type="Gene3D" id="3.30.559.10">
    <property type="entry name" value="Chloramphenicol acetyltransferase-like domain"/>
    <property type="match status" value="2"/>
</dbReference>
<dbReference type="OrthoDB" id="671439at2759"/>
<dbReference type="PANTHER" id="PTHR31642:SF316">
    <property type="entry name" value="PROTEIN ECERIFERUM 26-LIKE"/>
    <property type="match status" value="1"/>
</dbReference>
<dbReference type="GO" id="GO:0016747">
    <property type="term" value="F:acyltransferase activity, transferring groups other than amino-acyl groups"/>
    <property type="evidence" value="ECO:0007669"/>
    <property type="project" value="TreeGrafter"/>
</dbReference>
<protein>
    <submittedName>
        <fullName evidence="2">Uncharacterized protein</fullName>
    </submittedName>
</protein>
<dbReference type="Pfam" id="PF02458">
    <property type="entry name" value="Transferase"/>
    <property type="match status" value="1"/>
</dbReference>
<evidence type="ECO:0000313" key="3">
    <source>
        <dbReference type="Proteomes" id="UP000325577"/>
    </source>
</evidence>